<sequence>MFKVRQPLFEMEGAIGSESGVESVPAAEVQTTGVDSQAAAEPKDSNFEKAFAKRLSAKEAEWQAKYQELEGKYKGHEDYKYVADYLQQAHGADLMTIKEKIEMERLQERSERENVPPEVLKRLDELESKAAKADQLEKEQLQRQQEQQEAEEKSKTFAEFKGKLDEFAKERGVDSDSLYKFMVDNQTANMEIALKAMKHDEIEQKLAAAEKAGMKKLISAKAGIPTVTSANKTGTLATPPAKNLAEARQRAMNRLNSTE</sequence>
<name>A0A198ADT3_9BACL</name>
<evidence type="ECO:0008006" key="4">
    <source>
        <dbReference type="Google" id="ProtNLM"/>
    </source>
</evidence>
<evidence type="ECO:0000313" key="2">
    <source>
        <dbReference type="EMBL" id="OAS19250.1"/>
    </source>
</evidence>
<gene>
    <name evidence="2" type="ORF">A8708_26425</name>
</gene>
<dbReference type="OrthoDB" id="2653346at2"/>
<feature type="region of interest" description="Disordered" evidence="1">
    <location>
        <begin position="16"/>
        <end position="43"/>
    </location>
</feature>
<protein>
    <recommendedName>
        <fullName evidence="4">DUF4355 domain-containing protein</fullName>
    </recommendedName>
</protein>
<dbReference type="RefSeq" id="WP_068663648.1">
    <property type="nucleotide sequence ID" value="NZ_LYPB01000058.1"/>
</dbReference>
<feature type="compositionally biased region" description="Basic and acidic residues" evidence="1">
    <location>
        <begin position="106"/>
        <end position="141"/>
    </location>
</feature>
<accession>A0A198ADT3</accession>
<reference evidence="2 3" key="1">
    <citation type="submission" date="2016-05" db="EMBL/GenBank/DDBJ databases">
        <title>Paenibacillus sp. 1ZS3-15 nov., isolated from the rhizosphere soil.</title>
        <authorList>
            <person name="Zhang X.X."/>
            <person name="Zhang J."/>
        </authorList>
    </citation>
    <scope>NUCLEOTIDE SEQUENCE [LARGE SCALE GENOMIC DNA]</scope>
    <source>
        <strain evidence="2 3">1ZS3-15</strain>
    </source>
</reference>
<dbReference type="EMBL" id="LYPB01000058">
    <property type="protein sequence ID" value="OAS19250.1"/>
    <property type="molecule type" value="Genomic_DNA"/>
</dbReference>
<dbReference type="AlphaFoldDB" id="A0A198ADT3"/>
<evidence type="ECO:0000256" key="1">
    <source>
        <dbReference type="SAM" id="MobiDB-lite"/>
    </source>
</evidence>
<feature type="region of interest" description="Disordered" evidence="1">
    <location>
        <begin position="229"/>
        <end position="259"/>
    </location>
</feature>
<evidence type="ECO:0000313" key="3">
    <source>
        <dbReference type="Proteomes" id="UP000078454"/>
    </source>
</evidence>
<dbReference type="STRING" id="1850517.A8708_26425"/>
<comment type="caution">
    <text evidence="2">The sequence shown here is derived from an EMBL/GenBank/DDBJ whole genome shotgun (WGS) entry which is preliminary data.</text>
</comment>
<proteinExistence type="predicted"/>
<organism evidence="2 3">
    <name type="scientific">Paenibacillus oryzisoli</name>
    <dbReference type="NCBI Taxonomy" id="1850517"/>
    <lineage>
        <taxon>Bacteria</taxon>
        <taxon>Bacillati</taxon>
        <taxon>Bacillota</taxon>
        <taxon>Bacilli</taxon>
        <taxon>Bacillales</taxon>
        <taxon>Paenibacillaceae</taxon>
        <taxon>Paenibacillus</taxon>
    </lineage>
</organism>
<keyword evidence="3" id="KW-1185">Reference proteome</keyword>
<dbReference type="Proteomes" id="UP000078454">
    <property type="component" value="Unassembled WGS sequence"/>
</dbReference>
<feature type="region of interest" description="Disordered" evidence="1">
    <location>
        <begin position="106"/>
        <end position="157"/>
    </location>
</feature>